<dbReference type="EC" id="5.-.-.-" evidence="5"/>
<organism evidence="5 6">
    <name type="scientific">Porphyromonas uenonis 60-3</name>
    <dbReference type="NCBI Taxonomy" id="596327"/>
    <lineage>
        <taxon>Bacteria</taxon>
        <taxon>Pseudomonadati</taxon>
        <taxon>Bacteroidota</taxon>
        <taxon>Bacteroidia</taxon>
        <taxon>Bacteroidales</taxon>
        <taxon>Porphyromonadaceae</taxon>
        <taxon>Porphyromonas</taxon>
    </lineage>
</organism>
<keyword evidence="3" id="KW-0949">S-adenosyl-L-methionine</keyword>
<sequence>MCDKPHTQHWVDIDINDYDYPLPDERIAAHPLAERDQCRLLLSDATGRLEDHTFAELPKLLPPHALLIRNNTRVIKARIFFVKATGARIEILCLDPYKPVSYEESLSSLGSCSWHCLVGNSKKWRPEQTISCTLPLAGGQTITLQANREADTPDVVTFSWSDETKSFGEILELCGQLPIPPYLNRETESSDLTDYQTVYARIEGSVAAPTAGLHFTPELDDQLLAEGHRITELTLHVGAGTFLPVKGRQVADHQMHSEYCSVPTATLETLLEHIDSPFVPIGTTSVRTLESLYWFAVALQQAEQEGRDVAEPFHLDQWYSYRMHQSCGASLPSRREALEILLRYVRHKGLDRLTFSTALLIAPGYQYQMVDILVTNFHQPKSTLLLLVSALIGPHWRTLYEHALADAHYRFLSYGDACLLYRREL</sequence>
<dbReference type="Pfam" id="PF02547">
    <property type="entry name" value="Queuosine_synth"/>
    <property type="match status" value="2"/>
</dbReference>
<evidence type="ECO:0000313" key="5">
    <source>
        <dbReference type="EMBL" id="EEK17148.1"/>
    </source>
</evidence>
<evidence type="ECO:0000256" key="2">
    <source>
        <dbReference type="ARBA" id="ARBA00022679"/>
    </source>
</evidence>
<protein>
    <submittedName>
        <fullName evidence="5">Putative S-adenosylmethionine:tRNA ribosyltransferase-isomerase</fullName>
        <ecNumber evidence="5">5.-.-.-</ecNumber>
    </submittedName>
</protein>
<dbReference type="PANTHER" id="PTHR30307">
    <property type="entry name" value="S-ADENOSYLMETHIONINE:TRNA RIBOSYLTRANSFERASE-ISOMERASE"/>
    <property type="match status" value="1"/>
</dbReference>
<dbReference type="InterPro" id="IPR042119">
    <property type="entry name" value="QueA_dom2"/>
</dbReference>
<dbReference type="PANTHER" id="PTHR30307:SF0">
    <property type="entry name" value="S-ADENOSYLMETHIONINE:TRNA RIBOSYLTRANSFERASE-ISOMERASE"/>
    <property type="match status" value="1"/>
</dbReference>
<keyword evidence="1" id="KW-0963">Cytoplasm</keyword>
<dbReference type="AlphaFoldDB" id="C2MAW4"/>
<dbReference type="STRING" id="596327.PORUE0001_0975"/>
<dbReference type="SUPFAM" id="SSF111337">
    <property type="entry name" value="QueA-like"/>
    <property type="match status" value="1"/>
</dbReference>
<comment type="caution">
    <text evidence="5">The sequence shown here is derived from an EMBL/GenBank/DDBJ whole genome shotgun (WGS) entry which is preliminary data.</text>
</comment>
<gene>
    <name evidence="5" type="primary">queA</name>
    <name evidence="5" type="ORF">PORUE0001_0975</name>
</gene>
<dbReference type="Gene3D" id="2.40.10.240">
    <property type="entry name" value="QueA-like"/>
    <property type="match status" value="1"/>
</dbReference>
<dbReference type="InterPro" id="IPR036100">
    <property type="entry name" value="QueA_sf"/>
</dbReference>
<dbReference type="EMBL" id="ACLR01000118">
    <property type="protein sequence ID" value="EEK17148.1"/>
    <property type="molecule type" value="Genomic_DNA"/>
</dbReference>
<evidence type="ECO:0000313" key="6">
    <source>
        <dbReference type="Proteomes" id="UP000003303"/>
    </source>
</evidence>
<dbReference type="InterPro" id="IPR003699">
    <property type="entry name" value="QueA"/>
</dbReference>
<keyword evidence="5" id="KW-0413">Isomerase</keyword>
<dbReference type="InterPro" id="IPR042118">
    <property type="entry name" value="QueA_dom1"/>
</dbReference>
<keyword evidence="6" id="KW-1185">Reference proteome</keyword>
<keyword evidence="2 5" id="KW-0808">Transferase</keyword>
<evidence type="ECO:0000256" key="1">
    <source>
        <dbReference type="ARBA" id="ARBA00022490"/>
    </source>
</evidence>
<evidence type="ECO:0000256" key="3">
    <source>
        <dbReference type="ARBA" id="ARBA00022691"/>
    </source>
</evidence>
<proteinExistence type="predicted"/>
<reference evidence="5 6" key="1">
    <citation type="submission" date="2009-04" db="EMBL/GenBank/DDBJ databases">
        <authorList>
            <person name="Sebastian Y."/>
            <person name="Madupu R."/>
            <person name="Durkin A.S."/>
            <person name="Torralba M."/>
            <person name="Methe B."/>
            <person name="Sutton G.G."/>
            <person name="Strausberg R.L."/>
            <person name="Nelson K.E."/>
        </authorList>
    </citation>
    <scope>NUCLEOTIDE SEQUENCE [LARGE SCALE GENOMIC DNA]</scope>
    <source>
        <strain evidence="5 6">60-3</strain>
    </source>
</reference>
<dbReference type="GO" id="GO:0051075">
    <property type="term" value="F:S-adenosylmethionine:tRNA ribosyltransferase-isomerase activity"/>
    <property type="evidence" value="ECO:0007669"/>
    <property type="project" value="TreeGrafter"/>
</dbReference>
<keyword evidence="4" id="KW-0671">Queuosine biosynthesis</keyword>
<dbReference type="OrthoDB" id="9805933at2"/>
<dbReference type="eggNOG" id="COG0809">
    <property type="taxonomic scope" value="Bacteria"/>
</dbReference>
<accession>C2MAW4</accession>
<dbReference type="RefSeq" id="WP_007365118.1">
    <property type="nucleotide sequence ID" value="NZ_ACLR01000118.1"/>
</dbReference>
<dbReference type="Proteomes" id="UP000003303">
    <property type="component" value="Unassembled WGS sequence"/>
</dbReference>
<name>C2MAW4_9PORP</name>
<evidence type="ECO:0000256" key="4">
    <source>
        <dbReference type="ARBA" id="ARBA00022785"/>
    </source>
</evidence>
<dbReference type="GO" id="GO:0008616">
    <property type="term" value="P:tRNA queuosine(34) biosynthetic process"/>
    <property type="evidence" value="ECO:0007669"/>
    <property type="project" value="UniProtKB-KW"/>
</dbReference>
<dbReference type="Gene3D" id="3.40.1780.10">
    <property type="entry name" value="QueA-like"/>
    <property type="match status" value="1"/>
</dbReference>